<evidence type="ECO:0000256" key="13">
    <source>
        <dbReference type="SAM" id="Phobius"/>
    </source>
</evidence>
<name>A0A8A6NLF6_9CHON</name>
<protein>
    <recommendedName>
        <fullName evidence="12">ATP synthase complex subunit 8</fullName>
    </recommendedName>
</protein>
<comment type="similarity">
    <text evidence="2 12">Belongs to the ATPase protein 8 family.</text>
</comment>
<dbReference type="GO" id="GO:0045259">
    <property type="term" value="C:proton-transporting ATP synthase complex"/>
    <property type="evidence" value="ECO:0007669"/>
    <property type="project" value="UniProtKB-KW"/>
</dbReference>
<dbReference type="InterPro" id="IPR050635">
    <property type="entry name" value="ATPase_protein_8"/>
</dbReference>
<keyword evidence="5 12" id="KW-0812">Transmembrane</keyword>
<dbReference type="GO" id="GO:0015078">
    <property type="term" value="F:proton transmembrane transporter activity"/>
    <property type="evidence" value="ECO:0007669"/>
    <property type="project" value="InterPro"/>
</dbReference>
<reference evidence="14" key="1">
    <citation type="journal article" name="Genes (Basel)">
        <title>Complete Mitochondrial DNA Genome of Nine Species of Sharks and Rays and Their Phylogenetic Placement among Modern Elasmobranchs.</title>
        <authorList>
            <person name="Kousteni V."/>
            <person name="Mazzoleni S."/>
            <person name="Vasileiadou K."/>
            <person name="Rovatsos M."/>
        </authorList>
    </citation>
    <scope>NUCLEOTIDE SEQUENCE</scope>
    <source>
        <tissue evidence="14">Fin tissue</tissue>
    </source>
</reference>
<evidence type="ECO:0000256" key="10">
    <source>
        <dbReference type="ARBA" id="ARBA00023136"/>
    </source>
</evidence>
<feature type="transmembrane region" description="Helical" evidence="13">
    <location>
        <begin position="6"/>
        <end position="24"/>
    </location>
</feature>
<evidence type="ECO:0000256" key="5">
    <source>
        <dbReference type="ARBA" id="ARBA00022692"/>
    </source>
</evidence>
<evidence type="ECO:0000256" key="9">
    <source>
        <dbReference type="ARBA" id="ARBA00023128"/>
    </source>
</evidence>
<dbReference type="GeneID" id="69241908"/>
<keyword evidence="4 12" id="KW-0138">CF(0)</keyword>
<organism evidence="14">
    <name type="scientific">Gymnura altavela</name>
    <name type="common">spiny butterfly ray</name>
    <dbReference type="NCBI Taxonomy" id="558707"/>
    <lineage>
        <taxon>Eukaryota</taxon>
        <taxon>Metazoa</taxon>
        <taxon>Chordata</taxon>
        <taxon>Craniata</taxon>
        <taxon>Vertebrata</taxon>
        <taxon>Chondrichthyes</taxon>
        <taxon>Elasmobranchii</taxon>
        <taxon>Batoidea</taxon>
        <taxon>Myliobatiformes</taxon>
        <taxon>Gymnura</taxon>
    </lineage>
</organism>
<dbReference type="EMBL" id="MT274571">
    <property type="protein sequence ID" value="QTJ25338.1"/>
    <property type="molecule type" value="Genomic_DNA"/>
</dbReference>
<geneLocation type="mitochondrion" evidence="14"/>
<keyword evidence="3 12" id="KW-0813">Transport</keyword>
<keyword evidence="6 12" id="KW-0375">Hydrogen ion transport</keyword>
<evidence type="ECO:0000256" key="12">
    <source>
        <dbReference type="RuleBase" id="RU003661"/>
    </source>
</evidence>
<evidence type="ECO:0000256" key="11">
    <source>
        <dbReference type="ARBA" id="ARBA00023310"/>
    </source>
</evidence>
<dbReference type="RefSeq" id="YP_010242231.1">
    <property type="nucleotide sequence ID" value="NC_059938.1"/>
</dbReference>
<evidence type="ECO:0000256" key="1">
    <source>
        <dbReference type="ARBA" id="ARBA00004304"/>
    </source>
</evidence>
<evidence type="ECO:0000256" key="3">
    <source>
        <dbReference type="ARBA" id="ARBA00022448"/>
    </source>
</evidence>
<comment type="subcellular location">
    <subcellularLocation>
        <location evidence="1 12">Mitochondrion membrane</location>
        <topology evidence="1 12">Single-pass membrane protein</topology>
    </subcellularLocation>
</comment>
<evidence type="ECO:0000256" key="7">
    <source>
        <dbReference type="ARBA" id="ARBA00022989"/>
    </source>
</evidence>
<dbReference type="GO" id="GO:0015986">
    <property type="term" value="P:proton motive force-driven ATP synthesis"/>
    <property type="evidence" value="ECO:0007669"/>
    <property type="project" value="InterPro"/>
</dbReference>
<gene>
    <name evidence="14" type="primary">ATP8</name>
</gene>
<dbReference type="GO" id="GO:0031966">
    <property type="term" value="C:mitochondrial membrane"/>
    <property type="evidence" value="ECO:0007669"/>
    <property type="project" value="UniProtKB-SubCell"/>
</dbReference>
<keyword evidence="8 12" id="KW-0406">Ion transport</keyword>
<evidence type="ECO:0000256" key="4">
    <source>
        <dbReference type="ARBA" id="ARBA00022547"/>
    </source>
</evidence>
<dbReference type="PANTHER" id="PTHR39937:SF1">
    <property type="entry name" value="ATP SYNTHASE PROTEIN 8"/>
    <property type="match status" value="1"/>
</dbReference>
<dbReference type="InterPro" id="IPR001421">
    <property type="entry name" value="ATP8_metazoa"/>
</dbReference>
<sequence>MPQLNPAPWFLIFLFTWIFFLAVMPGKIMSYLLNNAPTPKNTQKSKVTPWNWPWT</sequence>
<dbReference type="CTD" id="4509"/>
<keyword evidence="10 13" id="KW-0472">Membrane</keyword>
<evidence type="ECO:0000313" key="14">
    <source>
        <dbReference type="EMBL" id="QTJ25338.1"/>
    </source>
</evidence>
<evidence type="ECO:0000256" key="6">
    <source>
        <dbReference type="ARBA" id="ARBA00022781"/>
    </source>
</evidence>
<dbReference type="Pfam" id="PF00895">
    <property type="entry name" value="ATP-synt_8"/>
    <property type="match status" value="1"/>
</dbReference>
<keyword evidence="7 13" id="KW-1133">Transmembrane helix</keyword>
<keyword evidence="11" id="KW-0066">ATP synthesis</keyword>
<proteinExistence type="inferred from homology"/>
<evidence type="ECO:0000256" key="2">
    <source>
        <dbReference type="ARBA" id="ARBA00008892"/>
    </source>
</evidence>
<dbReference type="PANTHER" id="PTHR39937">
    <property type="entry name" value="ATP SYNTHASE PROTEIN 8"/>
    <property type="match status" value="1"/>
</dbReference>
<accession>A0A8A6NLF6</accession>
<keyword evidence="9 12" id="KW-0496">Mitochondrion</keyword>
<evidence type="ECO:0000256" key="8">
    <source>
        <dbReference type="ARBA" id="ARBA00023065"/>
    </source>
</evidence>
<dbReference type="AlphaFoldDB" id="A0A8A6NLF6"/>